<evidence type="ECO:0000256" key="1">
    <source>
        <dbReference type="ARBA" id="ARBA00008857"/>
    </source>
</evidence>
<name>A0ABW0KFN1_9BACL</name>
<dbReference type="SUPFAM" id="SSF56349">
    <property type="entry name" value="DNA breaking-rejoining enzymes"/>
    <property type="match status" value="1"/>
</dbReference>
<dbReference type="InterPro" id="IPR013762">
    <property type="entry name" value="Integrase-like_cat_sf"/>
</dbReference>
<dbReference type="InterPro" id="IPR050090">
    <property type="entry name" value="Tyrosine_recombinase_XerCD"/>
</dbReference>
<dbReference type="PANTHER" id="PTHR30349:SF64">
    <property type="entry name" value="PROPHAGE INTEGRASE INTD-RELATED"/>
    <property type="match status" value="1"/>
</dbReference>
<comment type="caution">
    <text evidence="8">The sequence shown here is derived from an EMBL/GenBank/DDBJ whole genome shotgun (WGS) entry which is preliminary data.</text>
</comment>
<dbReference type="InterPro" id="IPR010998">
    <property type="entry name" value="Integrase_recombinase_N"/>
</dbReference>
<keyword evidence="9" id="KW-1185">Reference proteome</keyword>
<dbReference type="PROSITE" id="PS51900">
    <property type="entry name" value="CB"/>
    <property type="match status" value="1"/>
</dbReference>
<feature type="domain" description="Core-binding (CB)" evidence="7">
    <location>
        <begin position="44"/>
        <end position="137"/>
    </location>
</feature>
<dbReference type="Pfam" id="PF00589">
    <property type="entry name" value="Phage_integrase"/>
    <property type="match status" value="1"/>
</dbReference>
<dbReference type="InterPro" id="IPR044068">
    <property type="entry name" value="CB"/>
</dbReference>
<dbReference type="Pfam" id="PF02899">
    <property type="entry name" value="Phage_int_SAM_1"/>
    <property type="match status" value="1"/>
</dbReference>
<evidence type="ECO:0000256" key="4">
    <source>
        <dbReference type="ARBA" id="ARBA00023172"/>
    </source>
</evidence>
<gene>
    <name evidence="8" type="ORF">ACFPOG_28655</name>
</gene>
<dbReference type="Gene3D" id="1.10.150.130">
    <property type="match status" value="1"/>
</dbReference>
<evidence type="ECO:0000256" key="5">
    <source>
        <dbReference type="PROSITE-ProRule" id="PRU01248"/>
    </source>
</evidence>
<organism evidence="8 9">
    <name type="scientific">Paenibacillus aestuarii</name>
    <dbReference type="NCBI Taxonomy" id="516965"/>
    <lineage>
        <taxon>Bacteria</taxon>
        <taxon>Bacillati</taxon>
        <taxon>Bacillota</taxon>
        <taxon>Bacilli</taxon>
        <taxon>Bacillales</taxon>
        <taxon>Paenibacillaceae</taxon>
        <taxon>Paenibacillus</taxon>
    </lineage>
</organism>
<keyword evidence="2" id="KW-0229">DNA integration</keyword>
<dbReference type="RefSeq" id="WP_270877698.1">
    <property type="nucleotide sequence ID" value="NZ_JAQFVF010000005.1"/>
</dbReference>
<proteinExistence type="inferred from homology"/>
<protein>
    <submittedName>
        <fullName evidence="8">Tyrosine-type recombinase/integrase</fullName>
    </submittedName>
</protein>
<keyword evidence="4" id="KW-0233">DNA recombination</keyword>
<dbReference type="InterPro" id="IPR002104">
    <property type="entry name" value="Integrase_catalytic"/>
</dbReference>
<dbReference type="PROSITE" id="PS51898">
    <property type="entry name" value="TYR_RECOMBINASE"/>
    <property type="match status" value="1"/>
</dbReference>
<keyword evidence="3 5" id="KW-0238">DNA-binding</keyword>
<dbReference type="InterPro" id="IPR011010">
    <property type="entry name" value="DNA_brk_join_enz"/>
</dbReference>
<evidence type="ECO:0000313" key="8">
    <source>
        <dbReference type="EMBL" id="MFC5452184.1"/>
    </source>
</evidence>
<dbReference type="EMBL" id="JBHSMJ010000042">
    <property type="protein sequence ID" value="MFC5452184.1"/>
    <property type="molecule type" value="Genomic_DNA"/>
</dbReference>
<reference evidence="9" key="1">
    <citation type="journal article" date="2019" name="Int. J. Syst. Evol. Microbiol.">
        <title>The Global Catalogue of Microorganisms (GCM) 10K type strain sequencing project: providing services to taxonomists for standard genome sequencing and annotation.</title>
        <authorList>
            <consortium name="The Broad Institute Genomics Platform"/>
            <consortium name="The Broad Institute Genome Sequencing Center for Infectious Disease"/>
            <person name="Wu L."/>
            <person name="Ma J."/>
        </authorList>
    </citation>
    <scope>NUCLEOTIDE SEQUENCE [LARGE SCALE GENOMIC DNA]</scope>
    <source>
        <strain evidence="9">KACC 11904</strain>
    </source>
</reference>
<evidence type="ECO:0000256" key="3">
    <source>
        <dbReference type="ARBA" id="ARBA00023125"/>
    </source>
</evidence>
<dbReference type="InterPro" id="IPR004107">
    <property type="entry name" value="Integrase_SAM-like_N"/>
</dbReference>
<dbReference type="PANTHER" id="PTHR30349">
    <property type="entry name" value="PHAGE INTEGRASE-RELATED"/>
    <property type="match status" value="1"/>
</dbReference>
<comment type="similarity">
    <text evidence="1">Belongs to the 'phage' integrase family.</text>
</comment>
<feature type="domain" description="Tyr recombinase" evidence="6">
    <location>
        <begin position="157"/>
        <end position="344"/>
    </location>
</feature>
<sequence length="362" mass="42223">MSIEVSLDYDLNKVCEDLGISLHDLMNFINNRNNHEMLELEQDILISEAIPKFLENLELLVLRKKRSLRTLESYRNVLQRLNNFIQTFHSDLTVLRLDEIVVLNFLETCKSRKTTSLSTYTINTYTAIIKGLIAYCKDKGFINRDISKRFDWTKPPLLPRYLPNSQLDELLRASLQLINGYRSHAILSFLVGTGLRISELVKLRTCDFNIEKKIIHVRGGKGDKDRYVPIFPEVENIILDYLNLTGIRVWSKNITGFLFAKDFGEERRIPLTKAGIEKMFRRLCSKLRFEEYYTPHSLRHTFSVNCLKAGMKIEYLSQILGHTDPKTTYIYLQLLPQDLGEVLTQKFPFAFNKLLFQVLKSE</sequence>
<evidence type="ECO:0000256" key="2">
    <source>
        <dbReference type="ARBA" id="ARBA00022908"/>
    </source>
</evidence>
<accession>A0ABW0KFN1</accession>
<evidence type="ECO:0000259" key="7">
    <source>
        <dbReference type="PROSITE" id="PS51900"/>
    </source>
</evidence>
<dbReference type="Gene3D" id="1.10.443.10">
    <property type="entry name" value="Intergrase catalytic core"/>
    <property type="match status" value="1"/>
</dbReference>
<evidence type="ECO:0000259" key="6">
    <source>
        <dbReference type="PROSITE" id="PS51898"/>
    </source>
</evidence>
<dbReference type="Proteomes" id="UP001596044">
    <property type="component" value="Unassembled WGS sequence"/>
</dbReference>
<evidence type="ECO:0000313" key="9">
    <source>
        <dbReference type="Proteomes" id="UP001596044"/>
    </source>
</evidence>